<organism evidence="2 3">
    <name type="scientific">Pristionchus fissidentatus</name>
    <dbReference type="NCBI Taxonomy" id="1538716"/>
    <lineage>
        <taxon>Eukaryota</taxon>
        <taxon>Metazoa</taxon>
        <taxon>Ecdysozoa</taxon>
        <taxon>Nematoda</taxon>
        <taxon>Chromadorea</taxon>
        <taxon>Rhabditida</taxon>
        <taxon>Rhabditina</taxon>
        <taxon>Diplogasteromorpha</taxon>
        <taxon>Diplogasteroidea</taxon>
        <taxon>Neodiplogasteridae</taxon>
        <taxon>Pristionchus</taxon>
    </lineage>
</organism>
<feature type="signal peptide" evidence="1">
    <location>
        <begin position="1"/>
        <end position="19"/>
    </location>
</feature>
<evidence type="ECO:0008006" key="4">
    <source>
        <dbReference type="Google" id="ProtNLM"/>
    </source>
</evidence>
<dbReference type="PANTHER" id="PTHR21629">
    <property type="entry name" value="C6 DOMAIN-CONTAINING PROTEIN"/>
    <property type="match status" value="1"/>
</dbReference>
<keyword evidence="3" id="KW-1185">Reference proteome</keyword>
<name>A0AAV5VUU4_9BILA</name>
<dbReference type="PANTHER" id="PTHR21629:SF5">
    <property type="entry name" value="C6 DOMAIN-CONTAINING PROTEIN"/>
    <property type="match status" value="1"/>
</dbReference>
<accession>A0AAV5VUU4</accession>
<gene>
    <name evidence="2" type="ORF">PFISCL1PPCAC_13445</name>
</gene>
<feature type="non-terminal residue" evidence="2">
    <location>
        <position position="1"/>
    </location>
</feature>
<dbReference type="Proteomes" id="UP001432322">
    <property type="component" value="Unassembled WGS sequence"/>
</dbReference>
<dbReference type="AlphaFoldDB" id="A0AAV5VUU4"/>
<comment type="caution">
    <text evidence="2">The sequence shown here is derived from an EMBL/GenBank/DDBJ whole genome shotgun (WGS) entry which is preliminary data.</text>
</comment>
<reference evidence="2" key="1">
    <citation type="submission" date="2023-10" db="EMBL/GenBank/DDBJ databases">
        <title>Genome assembly of Pristionchus species.</title>
        <authorList>
            <person name="Yoshida K."/>
            <person name="Sommer R.J."/>
        </authorList>
    </citation>
    <scope>NUCLEOTIDE SEQUENCE</scope>
    <source>
        <strain evidence="2">RS5133</strain>
    </source>
</reference>
<evidence type="ECO:0000256" key="1">
    <source>
        <dbReference type="SAM" id="SignalP"/>
    </source>
</evidence>
<feature type="non-terminal residue" evidence="2">
    <location>
        <position position="121"/>
    </location>
</feature>
<protein>
    <recommendedName>
        <fullName evidence="4">C6 domain-containing protein</fullName>
    </recommendedName>
</protein>
<evidence type="ECO:0000313" key="2">
    <source>
        <dbReference type="EMBL" id="GMT22148.1"/>
    </source>
</evidence>
<keyword evidence="1" id="KW-0732">Signal</keyword>
<evidence type="ECO:0000313" key="3">
    <source>
        <dbReference type="Proteomes" id="UP001432322"/>
    </source>
</evidence>
<feature type="chain" id="PRO_5043988974" description="C6 domain-containing protein" evidence="1">
    <location>
        <begin position="20"/>
        <end position="121"/>
    </location>
</feature>
<dbReference type="EMBL" id="BTSY01000004">
    <property type="protein sequence ID" value="GMT22148.1"/>
    <property type="molecule type" value="Genomic_DNA"/>
</dbReference>
<proteinExistence type="predicted"/>
<sequence length="121" mass="12127">LACAALLIASLRTSDACLATPGTTTPTTTTTVAPNTPCQTCATTLIMVTTAGNGAKPMDRDVVDMTGACATRTFTCLGMNANIEINRFGVVADADDGAVDGSATFEVTCNAAGTAWQAGGM</sequence>